<evidence type="ECO:0000256" key="1">
    <source>
        <dbReference type="SAM" id="Phobius"/>
    </source>
</evidence>
<dbReference type="PANTHER" id="PTHR40465">
    <property type="entry name" value="CHROMOSOME 1, WHOLE GENOME SHOTGUN SEQUENCE"/>
    <property type="match status" value="1"/>
</dbReference>
<reference evidence="2 3" key="1">
    <citation type="journal article" date="2016" name="Mol. Biol. Evol.">
        <title>Comparative Genomics of Early-Diverging Mushroom-Forming Fungi Provides Insights into the Origins of Lignocellulose Decay Capabilities.</title>
        <authorList>
            <person name="Nagy L.G."/>
            <person name="Riley R."/>
            <person name="Tritt A."/>
            <person name="Adam C."/>
            <person name="Daum C."/>
            <person name="Floudas D."/>
            <person name="Sun H."/>
            <person name="Yadav J.S."/>
            <person name="Pangilinan J."/>
            <person name="Larsson K.H."/>
            <person name="Matsuura K."/>
            <person name="Barry K."/>
            <person name="Labutti K."/>
            <person name="Kuo R."/>
            <person name="Ohm R.A."/>
            <person name="Bhattacharya S.S."/>
            <person name="Shirouzu T."/>
            <person name="Yoshinaga Y."/>
            <person name="Martin F.M."/>
            <person name="Grigoriev I.V."/>
            <person name="Hibbett D.S."/>
        </authorList>
    </citation>
    <scope>NUCLEOTIDE SEQUENCE [LARGE SCALE GENOMIC DNA]</scope>
    <source>
        <strain evidence="2 3">L-15889</strain>
    </source>
</reference>
<evidence type="ECO:0000313" key="2">
    <source>
        <dbReference type="EMBL" id="KZT68903.1"/>
    </source>
</evidence>
<dbReference type="STRING" id="1314783.A0A165Q1S7"/>
<feature type="transmembrane region" description="Helical" evidence="1">
    <location>
        <begin position="40"/>
        <end position="60"/>
    </location>
</feature>
<accession>A0A165Q1S7</accession>
<gene>
    <name evidence="2" type="ORF">DAEQUDRAFT_305849</name>
</gene>
<keyword evidence="1" id="KW-0472">Membrane</keyword>
<keyword evidence="1" id="KW-1133">Transmembrane helix</keyword>
<protein>
    <submittedName>
        <fullName evidence="2">Uncharacterized protein</fullName>
    </submittedName>
</protein>
<proteinExistence type="predicted"/>
<dbReference type="EMBL" id="KV429062">
    <property type="protein sequence ID" value="KZT68903.1"/>
    <property type="molecule type" value="Genomic_DNA"/>
</dbReference>
<keyword evidence="3" id="KW-1185">Reference proteome</keyword>
<keyword evidence="1" id="KW-0812">Transmembrane</keyword>
<evidence type="ECO:0000313" key="3">
    <source>
        <dbReference type="Proteomes" id="UP000076727"/>
    </source>
</evidence>
<dbReference type="OrthoDB" id="2749860at2759"/>
<dbReference type="Proteomes" id="UP000076727">
    <property type="component" value="Unassembled WGS sequence"/>
</dbReference>
<name>A0A165Q1S7_9APHY</name>
<organism evidence="2 3">
    <name type="scientific">Daedalea quercina L-15889</name>
    <dbReference type="NCBI Taxonomy" id="1314783"/>
    <lineage>
        <taxon>Eukaryota</taxon>
        <taxon>Fungi</taxon>
        <taxon>Dikarya</taxon>
        <taxon>Basidiomycota</taxon>
        <taxon>Agaricomycotina</taxon>
        <taxon>Agaricomycetes</taxon>
        <taxon>Polyporales</taxon>
        <taxon>Fomitopsis</taxon>
    </lineage>
</organism>
<feature type="transmembrane region" description="Helical" evidence="1">
    <location>
        <begin position="72"/>
        <end position="97"/>
    </location>
</feature>
<dbReference type="AlphaFoldDB" id="A0A165Q1S7"/>
<dbReference type="PANTHER" id="PTHR40465:SF1">
    <property type="entry name" value="DUF6534 DOMAIN-CONTAINING PROTEIN"/>
    <property type="match status" value="1"/>
</dbReference>
<sequence>MATSLLCFPISHSSYSRTSRSILTLDKMGEYDLTYGTAHLGVSIACVLYGVTNLQTFLYFRTFPDDRLWNKIGVFWLWFLDTVHIVLCVYMVYYYVITEFGNRFALLTLNWSLKAQLILEALVISSAQTLYAIRVWKLDALRPREIGDERYRHRSYLGWLCL</sequence>